<feature type="region of interest" description="Disordered" evidence="1">
    <location>
        <begin position="266"/>
        <end position="295"/>
    </location>
</feature>
<protein>
    <submittedName>
        <fullName evidence="2">Uncharacterized protein</fullName>
    </submittedName>
</protein>
<name>C1E313_MICCC</name>
<evidence type="ECO:0000313" key="3">
    <source>
        <dbReference type="Proteomes" id="UP000002009"/>
    </source>
</evidence>
<gene>
    <name evidence="2" type="ORF">MICPUN_57441</name>
</gene>
<dbReference type="RefSeq" id="XP_002500753.1">
    <property type="nucleotide sequence ID" value="XM_002500707.1"/>
</dbReference>
<keyword evidence="3" id="KW-1185">Reference proteome</keyword>
<organism evidence="2 3">
    <name type="scientific">Micromonas commoda (strain RCC299 / NOUM17 / CCMP2709)</name>
    <name type="common">Picoplanktonic green alga</name>
    <dbReference type="NCBI Taxonomy" id="296587"/>
    <lineage>
        <taxon>Eukaryota</taxon>
        <taxon>Viridiplantae</taxon>
        <taxon>Chlorophyta</taxon>
        <taxon>Mamiellophyceae</taxon>
        <taxon>Mamiellales</taxon>
        <taxon>Mamiellaceae</taxon>
        <taxon>Micromonas</taxon>
    </lineage>
</organism>
<dbReference type="EMBL" id="CP001324">
    <property type="protein sequence ID" value="ACO62011.1"/>
    <property type="molecule type" value="Genomic_DNA"/>
</dbReference>
<dbReference type="KEGG" id="mis:MICPUN_57441"/>
<dbReference type="Proteomes" id="UP000002009">
    <property type="component" value="Chromosome 3"/>
</dbReference>
<dbReference type="GeneID" id="8241943"/>
<reference evidence="2 3" key="1">
    <citation type="journal article" date="2009" name="Science">
        <title>Green evolution and dynamic adaptations revealed by genomes of the marine picoeukaryotes Micromonas.</title>
        <authorList>
            <person name="Worden A.Z."/>
            <person name="Lee J.H."/>
            <person name="Mock T."/>
            <person name="Rouze P."/>
            <person name="Simmons M.P."/>
            <person name="Aerts A.L."/>
            <person name="Allen A.E."/>
            <person name="Cuvelier M.L."/>
            <person name="Derelle E."/>
            <person name="Everett M.V."/>
            <person name="Foulon E."/>
            <person name="Grimwood J."/>
            <person name="Gundlach H."/>
            <person name="Henrissat B."/>
            <person name="Napoli C."/>
            <person name="McDonald S.M."/>
            <person name="Parker M.S."/>
            <person name="Rombauts S."/>
            <person name="Salamov A."/>
            <person name="Von Dassow P."/>
            <person name="Badger J.H."/>
            <person name="Coutinho P.M."/>
            <person name="Demir E."/>
            <person name="Dubchak I."/>
            <person name="Gentemann C."/>
            <person name="Eikrem W."/>
            <person name="Gready J.E."/>
            <person name="John U."/>
            <person name="Lanier W."/>
            <person name="Lindquist E.A."/>
            <person name="Lucas S."/>
            <person name="Mayer K.F."/>
            <person name="Moreau H."/>
            <person name="Not F."/>
            <person name="Otillar R."/>
            <person name="Panaud O."/>
            <person name="Pangilinan J."/>
            <person name="Paulsen I."/>
            <person name="Piegu B."/>
            <person name="Poliakov A."/>
            <person name="Robbens S."/>
            <person name="Schmutz J."/>
            <person name="Toulza E."/>
            <person name="Wyss T."/>
            <person name="Zelensky A."/>
            <person name="Zhou K."/>
            <person name="Armbrust E.V."/>
            <person name="Bhattacharya D."/>
            <person name="Goodenough U.W."/>
            <person name="Van de Peer Y."/>
            <person name="Grigoriev I.V."/>
        </authorList>
    </citation>
    <scope>NUCLEOTIDE SEQUENCE [LARGE SCALE GENOMIC DNA]</scope>
    <source>
        <strain evidence="3">RCC299 / NOUM17</strain>
    </source>
</reference>
<evidence type="ECO:0000313" key="2">
    <source>
        <dbReference type="EMBL" id="ACO62011.1"/>
    </source>
</evidence>
<sequence length="473" mass="51742">MRPGLQLVTCPTDSGYRDRIFLPIGSLALLEGTALDPYGRDPSLPKALCVFFLSGDAHESMSVTSVSDDARLAVRSLDDEWGERRRVLAKGGDSEVLGFGDFVEFACDEDPMLSTWVYQYVHFSDRCGACEGCVHGGKCFDSTPLPPSPFLAPSPPWLPRLSFDLTFLENENRTASISVQLVKGQPRLMRWADGGTSVVFTYGGSDALWLLCLGDSPVVLHDKSAIGGTSRVVPRNSQSKIDPDTILELQPGFKCELRDVAIDWAPREDTGGDVRDTNPRRQDTNPPKKDGRRRCGACEGCVHGGKCLVIQAKWRRIKEQKEETRKRRRETNGGGSDSEASENEDPDDPEEVAAAEMHHAEATGTLCAAGLPGLAHFRGVVCSIELRNQRAGIIERTRAMKRKLLRDFAIDYAIGGRIGGENEKATVKVESSPASFSIKADDEPLGVLANAAIEEVSTKISRYGDEDFPIELN</sequence>
<feature type="compositionally biased region" description="Acidic residues" evidence="1">
    <location>
        <begin position="339"/>
        <end position="350"/>
    </location>
</feature>
<proteinExistence type="predicted"/>
<dbReference type="InParanoid" id="C1E313"/>
<dbReference type="AlphaFoldDB" id="C1E313"/>
<accession>C1E313</accession>
<feature type="compositionally biased region" description="Basic and acidic residues" evidence="1">
    <location>
        <begin position="266"/>
        <end position="289"/>
    </location>
</feature>
<evidence type="ECO:0000256" key="1">
    <source>
        <dbReference type="SAM" id="MobiDB-lite"/>
    </source>
</evidence>
<feature type="region of interest" description="Disordered" evidence="1">
    <location>
        <begin position="319"/>
        <end position="350"/>
    </location>
</feature>